<dbReference type="InterPro" id="IPR008984">
    <property type="entry name" value="SMAD_FHA_dom_sf"/>
</dbReference>
<name>A0A1U7CMH5_9BACT</name>
<dbReference type="PANTHER" id="PTHR45138:SF9">
    <property type="entry name" value="DIGUANYLATE CYCLASE DGCM-RELATED"/>
    <property type="match status" value="1"/>
</dbReference>
<dbReference type="GO" id="GO:0043709">
    <property type="term" value="P:cell adhesion involved in single-species biofilm formation"/>
    <property type="evidence" value="ECO:0007669"/>
    <property type="project" value="TreeGrafter"/>
</dbReference>
<dbReference type="Pfam" id="PF00498">
    <property type="entry name" value="FHA"/>
    <property type="match status" value="1"/>
</dbReference>
<dbReference type="FunFam" id="3.30.70.270:FF:000001">
    <property type="entry name" value="Diguanylate cyclase domain protein"/>
    <property type="match status" value="1"/>
</dbReference>
<dbReference type="OrthoDB" id="244535at2"/>
<reference evidence="6" key="1">
    <citation type="submission" date="2016-12" db="EMBL/GenBank/DDBJ databases">
        <title>Comparative genomics of four Isosphaeraceae planctomycetes: a common pool of plasmids and glycoside hydrolase genes.</title>
        <authorList>
            <person name="Ivanova A."/>
        </authorList>
    </citation>
    <scope>NUCLEOTIDE SEQUENCE [LARGE SCALE GENOMIC DNA]</scope>
    <source>
        <strain evidence="6">PX4</strain>
    </source>
</reference>
<dbReference type="SUPFAM" id="SSF55073">
    <property type="entry name" value="Nucleotide cyclase"/>
    <property type="match status" value="1"/>
</dbReference>
<evidence type="ECO:0000259" key="3">
    <source>
        <dbReference type="PROSITE" id="PS50006"/>
    </source>
</evidence>
<dbReference type="EMBL" id="CP019082">
    <property type="protein sequence ID" value="APW60116.1"/>
    <property type="molecule type" value="Genomic_DNA"/>
</dbReference>
<gene>
    <name evidence="5" type="primary">pleD_1</name>
    <name evidence="5" type="ORF">BSF38_01580</name>
</gene>
<dbReference type="InterPro" id="IPR029787">
    <property type="entry name" value="Nucleotide_cyclase"/>
</dbReference>
<evidence type="ECO:0000256" key="1">
    <source>
        <dbReference type="ARBA" id="ARBA00012528"/>
    </source>
</evidence>
<proteinExistence type="predicted"/>
<dbReference type="GO" id="GO:0052621">
    <property type="term" value="F:diguanylate cyclase activity"/>
    <property type="evidence" value="ECO:0007669"/>
    <property type="project" value="UniProtKB-EC"/>
</dbReference>
<dbReference type="KEGG" id="pbor:BSF38_01580"/>
<evidence type="ECO:0000313" key="5">
    <source>
        <dbReference type="EMBL" id="APW60116.1"/>
    </source>
</evidence>
<dbReference type="AlphaFoldDB" id="A0A1U7CMH5"/>
<dbReference type="SMART" id="SM00267">
    <property type="entry name" value="GGDEF"/>
    <property type="match status" value="1"/>
</dbReference>
<dbReference type="GO" id="GO:1902201">
    <property type="term" value="P:negative regulation of bacterial-type flagellum-dependent cell motility"/>
    <property type="evidence" value="ECO:0007669"/>
    <property type="project" value="TreeGrafter"/>
</dbReference>
<dbReference type="InterPro" id="IPR000253">
    <property type="entry name" value="FHA_dom"/>
</dbReference>
<dbReference type="SUPFAM" id="SSF49879">
    <property type="entry name" value="SMAD/FHA domain"/>
    <property type="match status" value="1"/>
</dbReference>
<dbReference type="CDD" id="cd01949">
    <property type="entry name" value="GGDEF"/>
    <property type="match status" value="1"/>
</dbReference>
<evidence type="ECO:0000259" key="4">
    <source>
        <dbReference type="PROSITE" id="PS50887"/>
    </source>
</evidence>
<dbReference type="NCBIfam" id="TIGR00254">
    <property type="entry name" value="GGDEF"/>
    <property type="match status" value="1"/>
</dbReference>
<organism evidence="5 6">
    <name type="scientific">Paludisphaera borealis</name>
    <dbReference type="NCBI Taxonomy" id="1387353"/>
    <lineage>
        <taxon>Bacteria</taxon>
        <taxon>Pseudomonadati</taxon>
        <taxon>Planctomycetota</taxon>
        <taxon>Planctomycetia</taxon>
        <taxon>Isosphaerales</taxon>
        <taxon>Isosphaeraceae</taxon>
        <taxon>Paludisphaera</taxon>
    </lineage>
</organism>
<comment type="catalytic activity">
    <reaction evidence="2">
        <text>2 GTP = 3',3'-c-di-GMP + 2 diphosphate</text>
        <dbReference type="Rhea" id="RHEA:24898"/>
        <dbReference type="ChEBI" id="CHEBI:33019"/>
        <dbReference type="ChEBI" id="CHEBI:37565"/>
        <dbReference type="ChEBI" id="CHEBI:58805"/>
        <dbReference type="EC" id="2.7.7.65"/>
    </reaction>
</comment>
<dbReference type="PROSITE" id="PS50887">
    <property type="entry name" value="GGDEF"/>
    <property type="match status" value="1"/>
</dbReference>
<dbReference type="PANTHER" id="PTHR45138">
    <property type="entry name" value="REGULATORY COMPONENTS OF SENSORY TRANSDUCTION SYSTEM"/>
    <property type="match status" value="1"/>
</dbReference>
<dbReference type="InterPro" id="IPR000160">
    <property type="entry name" value="GGDEF_dom"/>
</dbReference>
<dbReference type="CDD" id="cd00060">
    <property type="entry name" value="FHA"/>
    <property type="match status" value="1"/>
</dbReference>
<dbReference type="GO" id="GO:0005886">
    <property type="term" value="C:plasma membrane"/>
    <property type="evidence" value="ECO:0007669"/>
    <property type="project" value="TreeGrafter"/>
</dbReference>
<dbReference type="Proteomes" id="UP000186309">
    <property type="component" value="Chromosome"/>
</dbReference>
<evidence type="ECO:0000313" key="6">
    <source>
        <dbReference type="Proteomes" id="UP000186309"/>
    </source>
</evidence>
<dbReference type="SMART" id="SM00240">
    <property type="entry name" value="FHA"/>
    <property type="match status" value="1"/>
</dbReference>
<dbReference type="InterPro" id="IPR043128">
    <property type="entry name" value="Rev_trsase/Diguanyl_cyclase"/>
</dbReference>
<dbReference type="Gene3D" id="3.30.70.270">
    <property type="match status" value="1"/>
</dbReference>
<protein>
    <recommendedName>
        <fullName evidence="1">diguanylate cyclase</fullName>
        <ecNumber evidence="1">2.7.7.65</ecNumber>
    </recommendedName>
</protein>
<keyword evidence="6" id="KW-1185">Reference proteome</keyword>
<feature type="domain" description="FHA" evidence="3">
    <location>
        <begin position="50"/>
        <end position="100"/>
    </location>
</feature>
<dbReference type="STRING" id="1387353.BSF38_01580"/>
<dbReference type="Gene3D" id="2.60.200.20">
    <property type="match status" value="1"/>
</dbReference>
<dbReference type="RefSeq" id="WP_076344535.1">
    <property type="nucleotide sequence ID" value="NZ_CP019082.1"/>
</dbReference>
<evidence type="ECO:0000256" key="2">
    <source>
        <dbReference type="ARBA" id="ARBA00034247"/>
    </source>
</evidence>
<sequence>MDVKGNTQICLSPVRESEERTQIAAPLPMYLIMVRGGMTGTMLRLGGEPTSLGRSGENTYQFHDATVSRRHAVLSYDSDGRAWLTDVGSSNGTFVDGKKLAPNKPTRVEEGSRIQLGAALVLKYVSLDPCDERFQREMFERAVRDNLTGLYNRAYFLEQIGPLCDRNVQRDLGLAILMVDIDRFKQINDEHGHDAGDTVLREVARVLRESTRLEDLVARYGGEEFVFALPVASLEQAVERAERVRIHLAQRAMHANGKQLHVTVSIGLSCSLSGWPRSISGLISAADEALYEAKLNGRNRVVPAFKPPLASLRRTESADAMAVC</sequence>
<dbReference type="EC" id="2.7.7.65" evidence="1"/>
<dbReference type="PROSITE" id="PS50006">
    <property type="entry name" value="FHA_DOMAIN"/>
    <property type="match status" value="1"/>
</dbReference>
<dbReference type="Pfam" id="PF00990">
    <property type="entry name" value="GGDEF"/>
    <property type="match status" value="1"/>
</dbReference>
<feature type="domain" description="GGDEF" evidence="4">
    <location>
        <begin position="172"/>
        <end position="306"/>
    </location>
</feature>
<accession>A0A1U7CMH5</accession>
<dbReference type="InterPro" id="IPR050469">
    <property type="entry name" value="Diguanylate_Cyclase"/>
</dbReference>